<proteinExistence type="predicted"/>
<dbReference type="Proteomes" id="UP000235584">
    <property type="component" value="Chromosome"/>
</dbReference>
<name>A0A2K9NU36_BACTC</name>
<keyword evidence="2" id="KW-1185">Reference proteome</keyword>
<organism evidence="1 2">
    <name type="scientific">Bacteriovorax stolpii</name>
    <name type="common">Bdellovibrio stolpii</name>
    <dbReference type="NCBI Taxonomy" id="960"/>
    <lineage>
        <taxon>Bacteria</taxon>
        <taxon>Pseudomonadati</taxon>
        <taxon>Bdellovibrionota</taxon>
        <taxon>Bacteriovoracia</taxon>
        <taxon>Bacteriovoracales</taxon>
        <taxon>Bacteriovoracaceae</taxon>
        <taxon>Bacteriovorax</taxon>
    </lineage>
</organism>
<sequence>MTYLKTFLPYLFGNKRGRSYELPQSLDWGSLSFEETLMFHTMQGTQDEFTKTLSDLTSKQVFHLLSFREHLSPEFLASLKARFPHEHKVFFDALKGTVLSNREVQELLDYKTHQLSLFALFSNDRSKPGRLFIRKADGHFYTKKNGDLWSVRVLATSGRGLPFNHSNGATPCGVYTVDSVMPEANKEYEFGKNRRLIVNFLKTSPGEENIKQFLPKSQRSGLWWAPSIVGRELGRSLLRIHGTGRVNKNPFSSYFPMIPSSGCLTTTERTFLGMIKINDQRLLLDALMDSMGLPKTFENESKIHGLLYVINFDGTYQALEFKS</sequence>
<dbReference type="EMBL" id="CP025704">
    <property type="protein sequence ID" value="AUN99030.1"/>
    <property type="molecule type" value="Genomic_DNA"/>
</dbReference>
<evidence type="ECO:0000313" key="2">
    <source>
        <dbReference type="Proteomes" id="UP000235584"/>
    </source>
</evidence>
<evidence type="ECO:0000313" key="1">
    <source>
        <dbReference type="EMBL" id="AUN99030.1"/>
    </source>
</evidence>
<protein>
    <submittedName>
        <fullName evidence="1">Uncharacterized protein</fullName>
    </submittedName>
</protein>
<dbReference type="AlphaFoldDB" id="A0A2K9NU36"/>
<dbReference type="KEGG" id="bsto:C0V70_13145"/>
<accession>A0A2K9NU36</accession>
<gene>
    <name evidence="1" type="ORF">C0V70_13145</name>
</gene>
<reference evidence="1 2" key="1">
    <citation type="submission" date="2018-01" db="EMBL/GenBank/DDBJ databases">
        <title>Complete genome sequence of Bacteriovorax stolpii DSM12778.</title>
        <authorList>
            <person name="Tang B."/>
            <person name="Chang J."/>
        </authorList>
    </citation>
    <scope>NUCLEOTIDE SEQUENCE [LARGE SCALE GENOMIC DNA]</scope>
    <source>
        <strain evidence="1 2">DSM 12778</strain>
    </source>
</reference>